<evidence type="ECO:0000313" key="15">
    <source>
        <dbReference type="Proteomes" id="UP000669060"/>
    </source>
</evidence>
<dbReference type="PROSITE" id="PS01151">
    <property type="entry name" value="FIMBRIAL_USHER"/>
    <property type="match status" value="1"/>
</dbReference>
<evidence type="ECO:0000256" key="7">
    <source>
        <dbReference type="ARBA" id="ARBA00023136"/>
    </source>
</evidence>
<keyword evidence="5 9" id="KW-0812">Transmembrane</keyword>
<comment type="similarity">
    <text evidence="2 9">Belongs to the fimbrial export usher family.</text>
</comment>
<gene>
    <name evidence="14" type="ORF">JFY56_08355</name>
</gene>
<evidence type="ECO:0000256" key="8">
    <source>
        <dbReference type="ARBA" id="ARBA00023237"/>
    </source>
</evidence>
<comment type="caution">
    <text evidence="14">The sequence shown here is derived from an EMBL/GenBank/DDBJ whole genome shotgun (WGS) entry which is preliminary data.</text>
</comment>
<reference evidence="14 15" key="1">
    <citation type="submission" date="2020-12" db="EMBL/GenBank/DDBJ databases">
        <title>Pseudomonas schmalbachii sp. nov. isolated from millipede gut.</title>
        <authorList>
            <person name="Shelomi M."/>
        </authorList>
    </citation>
    <scope>NUCLEOTIDE SEQUENCE [LARGE SCALE GENOMIC DNA]</scope>
    <source>
        <strain evidence="14 15">Milli4</strain>
    </source>
</reference>
<feature type="region of interest" description="Disordered" evidence="10">
    <location>
        <begin position="57"/>
        <end position="101"/>
    </location>
</feature>
<dbReference type="Proteomes" id="UP000669060">
    <property type="component" value="Unassembled WGS sequence"/>
</dbReference>
<keyword evidence="15" id="KW-1185">Reference proteome</keyword>
<dbReference type="InterPro" id="IPR042186">
    <property type="entry name" value="FimD_plug_dom"/>
</dbReference>
<keyword evidence="6 11" id="KW-0732">Signal</keyword>
<dbReference type="InterPro" id="IPR025949">
    <property type="entry name" value="PapC-like_C"/>
</dbReference>
<name>A0ABS3TNJ6_9PSED</name>
<keyword evidence="3 9" id="KW-0813">Transport</keyword>
<dbReference type="PANTHER" id="PTHR30451">
    <property type="entry name" value="OUTER MEMBRANE USHER PROTEIN"/>
    <property type="match status" value="1"/>
</dbReference>
<evidence type="ECO:0000256" key="11">
    <source>
        <dbReference type="SAM" id="SignalP"/>
    </source>
</evidence>
<protein>
    <submittedName>
        <fullName evidence="14">Fimbrial biogenesis outer membrane usher protein</fullName>
    </submittedName>
</protein>
<dbReference type="InterPro" id="IPR018030">
    <property type="entry name" value="Fimbrial_membr_usher_CS"/>
</dbReference>
<dbReference type="InterPro" id="IPR000015">
    <property type="entry name" value="Fimb_usher"/>
</dbReference>
<dbReference type="InterPro" id="IPR043142">
    <property type="entry name" value="PapC-like_C_sf"/>
</dbReference>
<dbReference type="Pfam" id="PF13954">
    <property type="entry name" value="PapC_N"/>
    <property type="match status" value="1"/>
</dbReference>
<dbReference type="Gene3D" id="3.10.20.410">
    <property type="match status" value="1"/>
</dbReference>
<evidence type="ECO:0000256" key="9">
    <source>
        <dbReference type="RuleBase" id="RU003884"/>
    </source>
</evidence>
<dbReference type="InterPro" id="IPR037224">
    <property type="entry name" value="PapC_N_sf"/>
</dbReference>
<feature type="compositionally biased region" description="Low complexity" evidence="10">
    <location>
        <begin position="82"/>
        <end position="97"/>
    </location>
</feature>
<dbReference type="Gene3D" id="2.60.40.3110">
    <property type="match status" value="1"/>
</dbReference>
<organism evidence="14 15">
    <name type="scientific">Pseudomonas schmalbachii</name>
    <dbReference type="NCBI Taxonomy" id="2816993"/>
    <lineage>
        <taxon>Bacteria</taxon>
        <taxon>Pseudomonadati</taxon>
        <taxon>Pseudomonadota</taxon>
        <taxon>Gammaproteobacteria</taxon>
        <taxon>Pseudomonadales</taxon>
        <taxon>Pseudomonadaceae</taxon>
        <taxon>Pseudomonas</taxon>
    </lineage>
</organism>
<keyword evidence="9" id="KW-1029">Fimbrium biogenesis</keyword>
<feature type="chain" id="PRO_5046385546" evidence="11">
    <location>
        <begin position="47"/>
        <end position="957"/>
    </location>
</feature>
<dbReference type="EMBL" id="JAELYA010000002">
    <property type="protein sequence ID" value="MBO3275232.1"/>
    <property type="molecule type" value="Genomic_DNA"/>
</dbReference>
<feature type="domain" description="PapC-like C-terminal" evidence="12">
    <location>
        <begin position="860"/>
        <end position="925"/>
    </location>
</feature>
<evidence type="ECO:0000256" key="4">
    <source>
        <dbReference type="ARBA" id="ARBA00022452"/>
    </source>
</evidence>
<keyword evidence="4" id="KW-1134">Transmembrane beta strand</keyword>
<evidence type="ECO:0000259" key="12">
    <source>
        <dbReference type="Pfam" id="PF13953"/>
    </source>
</evidence>
<sequence>MSRVKTNNHRQQGCDKYVSSRAGVNGFSPLLLVTAILAAHATGAGAADYAGRSLNPQADVGGTEQSFAPAGSSDKPASTAGLPSLSSESPSQPAESAKGSPITDQLLAAAKPVGKREPQFAAFDPSFIRGSGGETVDLTRFEHGNPVTPGMMRLDIYLNQSWIGRQDVKVEAGAEPGQARYCFQSQQLTQWGLVASKLPDPVAAQSMLDSSPCVDLQKLVPSATVDVDMSELTANVTIPQAYLGRVARGYVDPKYWDGGVTAGFLGYNASVTKTDLDRTGESTQTFAGVNAGLNVAEWRLRYNGSYSKSREANQPSRDRYSSISTYAQRDIDQFKSQLTLGQYYTSSEIFDSVPFTGVQLASDDRMLPDSMRGFAPTIRGVADSNAKVTVRQGANILYETTVAPGPFVLDDLYNTGYAGDLTVTITEVDGRTKTFVVPYASVAQLLRPGVSRFSLVGGEYRDDRLNNRPNFLQGTYQYGISNLWTAYTGGIVAEDYLAALGGLAFSTPYGAFAADVTQSHASDMDVSGFGQQRDRLSSSMSGQSYRLTYSKLMEATQTNFMLAAYRFSSEGYLNLADFAELRSEHGNGYIPYRERNRFQINVNQPLGDRGGNIFASGIARNYWNSEQGSDISYQVGYSNGYRWGSFSIGAQRTRNQDGDFDTQYLFSVSIPLGHTVHSPYLSSSVAYEDGGNYSWQNTVSGSAGEQNQMGYSVSGMRNRTDGDNFDTVAANMQYNAPVATFTAGASAGSDYSQANLGIAGSVVAHPGGVNFTQYQGETMAVLEAKGAEGAQVNSNVGAQIAGNDHAVVSGLMPYRQNDIELDPKGTSEDVEMVATTQTVAPRYGSIVMLKYPTITGKPVLITVSRQDGQPFPVGAEVLDAKGDVVSMVGQGGRIFLRGLPQQGQLLVKWGEGAGKSCSFDYRLPPDTRGKGNTKAPFLKTSAMCVPNLGKPQVAGLN</sequence>
<dbReference type="Pfam" id="PF13953">
    <property type="entry name" value="PapC_C"/>
    <property type="match status" value="1"/>
</dbReference>
<dbReference type="Gene3D" id="2.60.40.2610">
    <property type="entry name" value="Outer membrane usher protein FimD, plug domain"/>
    <property type="match status" value="1"/>
</dbReference>
<evidence type="ECO:0000256" key="6">
    <source>
        <dbReference type="ARBA" id="ARBA00022729"/>
    </source>
</evidence>
<evidence type="ECO:0000313" key="14">
    <source>
        <dbReference type="EMBL" id="MBO3275232.1"/>
    </source>
</evidence>
<dbReference type="SUPFAM" id="SSF141729">
    <property type="entry name" value="FimD N-terminal domain-like"/>
    <property type="match status" value="1"/>
</dbReference>
<dbReference type="Gene3D" id="2.60.40.2070">
    <property type="match status" value="1"/>
</dbReference>
<comment type="subcellular location">
    <subcellularLocation>
        <location evidence="1 9">Cell outer membrane</location>
        <topology evidence="1 9">Multi-pass membrane protein</topology>
    </subcellularLocation>
</comment>
<evidence type="ECO:0000259" key="13">
    <source>
        <dbReference type="Pfam" id="PF13954"/>
    </source>
</evidence>
<feature type="domain" description="PapC N-terminal" evidence="13">
    <location>
        <begin position="123"/>
        <end position="270"/>
    </location>
</feature>
<evidence type="ECO:0000256" key="1">
    <source>
        <dbReference type="ARBA" id="ARBA00004571"/>
    </source>
</evidence>
<evidence type="ECO:0000256" key="2">
    <source>
        <dbReference type="ARBA" id="ARBA00008064"/>
    </source>
</evidence>
<evidence type="ECO:0000256" key="3">
    <source>
        <dbReference type="ARBA" id="ARBA00022448"/>
    </source>
</evidence>
<dbReference type="Pfam" id="PF00577">
    <property type="entry name" value="Usher"/>
    <property type="match status" value="1"/>
</dbReference>
<evidence type="ECO:0000256" key="5">
    <source>
        <dbReference type="ARBA" id="ARBA00022692"/>
    </source>
</evidence>
<dbReference type="RefSeq" id="WP_208313068.1">
    <property type="nucleotide sequence ID" value="NZ_JAELYA010000002.1"/>
</dbReference>
<accession>A0ABS3TNJ6</accession>
<dbReference type="PANTHER" id="PTHR30451:SF20">
    <property type="entry name" value="FIMBRIAE USHER"/>
    <property type="match status" value="1"/>
</dbReference>
<evidence type="ECO:0000256" key="10">
    <source>
        <dbReference type="SAM" id="MobiDB-lite"/>
    </source>
</evidence>
<feature type="signal peptide" evidence="11">
    <location>
        <begin position="1"/>
        <end position="46"/>
    </location>
</feature>
<keyword evidence="7 9" id="KW-0472">Membrane</keyword>
<keyword evidence="8 9" id="KW-0998">Cell outer membrane</keyword>
<dbReference type="InterPro" id="IPR025885">
    <property type="entry name" value="PapC_N"/>
</dbReference>
<proteinExistence type="inferred from homology"/>